<evidence type="ECO:0000259" key="14">
    <source>
        <dbReference type="PROSITE" id="PS50235"/>
    </source>
</evidence>
<keyword evidence="6" id="KW-0378">Hydrolase</keyword>
<keyword evidence="7" id="KW-0788">Thiol protease</keyword>
<dbReference type="PANTHER" id="PTHR24006:SF758">
    <property type="entry name" value="UBIQUITIN CARBOXYL-TERMINAL HYDROLASE 36"/>
    <property type="match status" value="1"/>
</dbReference>
<evidence type="ECO:0000256" key="3">
    <source>
        <dbReference type="ARBA" id="ARBA00012759"/>
    </source>
</evidence>
<evidence type="ECO:0000256" key="6">
    <source>
        <dbReference type="ARBA" id="ARBA00022801"/>
    </source>
</evidence>
<dbReference type="InterPro" id="IPR038765">
    <property type="entry name" value="Papain-like_cys_pep_sf"/>
</dbReference>
<dbReference type="InterPro" id="IPR050164">
    <property type="entry name" value="Peptidase_C19"/>
</dbReference>
<evidence type="ECO:0000256" key="4">
    <source>
        <dbReference type="ARBA" id="ARBA00022670"/>
    </source>
</evidence>
<dbReference type="PROSITE" id="PS50235">
    <property type="entry name" value="USP_3"/>
    <property type="match status" value="1"/>
</dbReference>
<evidence type="ECO:0000313" key="16">
    <source>
        <dbReference type="Proteomes" id="UP000663865"/>
    </source>
</evidence>
<dbReference type="InterPro" id="IPR001394">
    <property type="entry name" value="Peptidase_C19_UCH"/>
</dbReference>
<proteinExistence type="inferred from homology"/>
<dbReference type="Pfam" id="PF00443">
    <property type="entry name" value="UCH"/>
    <property type="match status" value="1"/>
</dbReference>
<keyword evidence="5" id="KW-0833">Ubl conjugation pathway</keyword>
<dbReference type="EMBL" id="CAJNYV010002912">
    <property type="protein sequence ID" value="CAF3512322.1"/>
    <property type="molecule type" value="Genomic_DNA"/>
</dbReference>
<comment type="caution">
    <text evidence="15">The sequence shown here is derived from an EMBL/GenBank/DDBJ whole genome shotgun (WGS) entry which is preliminary data.</text>
</comment>
<name>A0A818I045_9BILA</name>
<dbReference type="GO" id="GO:0005829">
    <property type="term" value="C:cytosol"/>
    <property type="evidence" value="ECO:0007669"/>
    <property type="project" value="TreeGrafter"/>
</dbReference>
<accession>A0A818I045</accession>
<gene>
    <name evidence="15" type="ORF">KIK155_LOCUS16437</name>
</gene>
<dbReference type="GO" id="GO:0006508">
    <property type="term" value="P:proteolysis"/>
    <property type="evidence" value="ECO:0007669"/>
    <property type="project" value="UniProtKB-KW"/>
</dbReference>
<evidence type="ECO:0000256" key="12">
    <source>
        <dbReference type="ARBA" id="ARBA00043009"/>
    </source>
</evidence>
<dbReference type="InterPro" id="IPR028889">
    <property type="entry name" value="USP"/>
</dbReference>
<reference evidence="15" key="1">
    <citation type="submission" date="2021-02" db="EMBL/GenBank/DDBJ databases">
        <authorList>
            <person name="Nowell W R."/>
        </authorList>
    </citation>
    <scope>NUCLEOTIDE SEQUENCE</scope>
</reference>
<evidence type="ECO:0000256" key="13">
    <source>
        <dbReference type="SAM" id="MobiDB-lite"/>
    </source>
</evidence>
<evidence type="ECO:0000256" key="2">
    <source>
        <dbReference type="ARBA" id="ARBA00009085"/>
    </source>
</evidence>
<dbReference type="Gene3D" id="3.90.70.10">
    <property type="entry name" value="Cysteine proteinases"/>
    <property type="match status" value="1"/>
</dbReference>
<dbReference type="PANTHER" id="PTHR24006">
    <property type="entry name" value="UBIQUITIN CARBOXYL-TERMINAL HYDROLASE"/>
    <property type="match status" value="1"/>
</dbReference>
<feature type="domain" description="USP" evidence="14">
    <location>
        <begin position="436"/>
        <end position="768"/>
    </location>
</feature>
<evidence type="ECO:0000313" key="15">
    <source>
        <dbReference type="EMBL" id="CAF3512322.1"/>
    </source>
</evidence>
<organism evidence="15 16">
    <name type="scientific">Rotaria socialis</name>
    <dbReference type="NCBI Taxonomy" id="392032"/>
    <lineage>
        <taxon>Eukaryota</taxon>
        <taxon>Metazoa</taxon>
        <taxon>Spiralia</taxon>
        <taxon>Gnathifera</taxon>
        <taxon>Rotifera</taxon>
        <taxon>Eurotatoria</taxon>
        <taxon>Bdelloidea</taxon>
        <taxon>Philodinida</taxon>
        <taxon>Philodinidae</taxon>
        <taxon>Rotaria</taxon>
    </lineage>
</organism>
<evidence type="ECO:0000256" key="5">
    <source>
        <dbReference type="ARBA" id="ARBA00022786"/>
    </source>
</evidence>
<keyword evidence="4" id="KW-0645">Protease</keyword>
<evidence type="ECO:0000256" key="8">
    <source>
        <dbReference type="ARBA" id="ARBA00039432"/>
    </source>
</evidence>
<evidence type="ECO:0000256" key="7">
    <source>
        <dbReference type="ARBA" id="ARBA00022807"/>
    </source>
</evidence>
<evidence type="ECO:0000256" key="9">
    <source>
        <dbReference type="ARBA" id="ARBA00041300"/>
    </source>
</evidence>
<dbReference type="SUPFAM" id="SSF54001">
    <property type="entry name" value="Cysteine proteinases"/>
    <property type="match status" value="1"/>
</dbReference>
<comment type="similarity">
    <text evidence="2">Belongs to the peptidase C19 family.</text>
</comment>
<dbReference type="GO" id="GO:0016579">
    <property type="term" value="P:protein deubiquitination"/>
    <property type="evidence" value="ECO:0007669"/>
    <property type="project" value="InterPro"/>
</dbReference>
<dbReference type="EC" id="3.4.19.12" evidence="3"/>
<protein>
    <recommendedName>
        <fullName evidence="8">Ubiquitin carboxyl-terminal hydrolase 36</fullName>
        <ecNumber evidence="3">3.4.19.12</ecNumber>
    </recommendedName>
    <alternativeName>
        <fullName evidence="11">Deubiquitinating enzyme 36</fullName>
    </alternativeName>
    <alternativeName>
        <fullName evidence="10">Protein scrawny</fullName>
    </alternativeName>
    <alternativeName>
        <fullName evidence="9">Ubiquitin thioesterase 36</fullName>
    </alternativeName>
    <alternativeName>
        <fullName evidence="12">Ubiquitin-specific-processing protease 36</fullName>
    </alternativeName>
</protein>
<evidence type="ECO:0000256" key="1">
    <source>
        <dbReference type="ARBA" id="ARBA00000707"/>
    </source>
</evidence>
<evidence type="ECO:0000256" key="10">
    <source>
        <dbReference type="ARBA" id="ARBA00042154"/>
    </source>
</evidence>
<dbReference type="GO" id="GO:0004843">
    <property type="term" value="F:cysteine-type deubiquitinase activity"/>
    <property type="evidence" value="ECO:0007669"/>
    <property type="project" value="UniProtKB-EC"/>
</dbReference>
<evidence type="ECO:0000256" key="11">
    <source>
        <dbReference type="ARBA" id="ARBA00042420"/>
    </source>
</evidence>
<sequence>MGNFQSQCRCVAIRRSACQDSREKSVAADVLEIDRPGAIYLPNDTISSTVLSHKNVNASTFSTDIIYFKKYKKNNLEKCQIQFFSTEYDLILTSNTKQYFKLRLDDHLPPSLNHVKTNPNISYSVNLIHKNSQDKIRCSIPIHVLPYVKLDLPNDMFCSKFFSFCKKDTVNFYYLDNSTRTVMTRPHIRTINGAQHNGHLGDRYSRVQNRAAAMLDAWHEFGESLTIDVVAHMHRLSITQIEKDMFGEPSDIKKRYGTKSTVKLERVLQKCINELNDGVNRALVAVAHHVPFILIRALEENPNIKEVATTFLIDIKNKLNAIDEENKVKRIDDALQKYTKLKSLNRSPLRSIENQPVINGSSLQTEESLQVAESFDDLLCPQVKTTRCSRKELHIAEIEEHEQLLSTCSSKLCHQSKLFLESDLQLKWTLFKNVGVGLENTNDKGECKNICYINAIIQCLAYIAPLVQWLSIHFGTSHCELSIEDQFCSVCMLHSVICSIHRNIETNSTVLCDRSCGSAESFAQKIEQLSPSFTIGRQEDPSEFLQFLLDHLVTCLTPNKSMINVNLSKTPIEYILGLEIQSISTCKVCLRKSIVKNWESVLSLSIISHATIVESLEAFFFKEELHGENLYECMYCQKKVPATRSLQISKALPVIFIQLKRFTYDKALRMIRKIHQSVTFPEILNLDCYFDQDIQELNKENNTIDNFVYKLNSVVVHLGENATSGHVFTYVRSPDETWYTANDESMKSTRLDTVLGDKDAYILCYTKVPKSSAILSDTNMIISPARSSLFLTSSTPINSSKIFDKNTNNYTTRNFYNNIAVSSKNFFEENRATNNLLSTEYSSIMNNTILLEPSSTQECSSPTYIQSFNENSMEFSMIETESRIEIIPNSNNTQNNLNKRLSNNIHKNQLSSSILEREQNSSTTSLHKQVSSSESRYQQLPLQIFGNDRFVPSSSQRAHMPSSMFENEPILSPISDNEHISSATSRNTRSSIQLNETVHDSVAGNDFIAELPSHHQFNLRAVDLAKLLVIRTAKNNKKKDRLFRQMGLSNVTDITTPSRKIFLSKQTKLLKSTFNTTVNSQDSSIHIPSEQIKQSNVDVEYFYILLPYIKQLNKYCGLCVRNTTFGATNNLHHQLLRCNLRCIAHPTCSFSCSVIVQNNGTGNIIVTNGTVRHVRGVKICRPIRAPVRSLIKKRFAQGASVYRMYQEKLQKRTPEERRGQNYDGIGKNRDVLRKIKSEGIMESLLAPDVDQSLFKLFEKFRIEVNPSGKIKGAIQSISKYPCQIIVYSESSIRLFDALLKHNNVILSWDATGSIIKETNSHRLLYYELSITLPGIVKEDSIVPITFMISDAHALVDIIHWLQLFKHSYSQVYPGKKFPRPRIVLSDRAQVFLIASLRVWNNESMNDFLNRAYRIVTDKCTDSDIEKTNIHACLAHVLLDSRKIINKFVPETFRVLAMWSIALLINTSTWNEFVHNWQLICFVFIQLHLGEENVNKDHQNALIYKISKIENDPNITSAIKLSETVEDENEDNLLSSNVYNYYDDDEEIHSESVKHRSKSTQKKIIVDEEKEANATDSPFKSIINGTFHDVLATYSISITEIRDKKSRGILKWFKYLTASFMPTLPIWSNLLLGDLNRHRRRIVRSYESIILLNKEQRTTAISERRMGIVKRNQLGGVVHLRLDVLLSILVPDMLSMVDEYWNTLLSYCSTSISNSSDNSIINIDEQRLKPIEERWRQKVSRRGLGHYAKCPDQQVFTDVLSCLLTSQIYFNGNIKLPTINPNWLNVGIGILLSVGNNNNSSHHRFNLISANDSPLLSTIATFLDEWCNSSARDIRSTTINFPLLNFDLNQTLEQSTYILEKILIPLLPCRLIINKVYTCKSCESTIKVRCIITSIPVHVSKNGLYLERDLFDFFDQTTSDLHCSTCKKSTIRHIEVIEWPRVLLININDSIKNTRHRKPPGIISLAQFSSWIAVGCPSASIYDLACFTSVMSSGGNETMVRITKVKKSWLTSMHKRVIGDGDQLRRLYANSRILVFERIHHQNKLNFIYAIMQCTLNRSSIVPANIPVCATIQEACYIISTHPDLTELNNALISNIKTTFYCYSCHKVPDSLQKQAAQIYIYKLPHTNKIVAHPVLLNVDVDDSRQEHCTYCNCSSKNIEMPVCKQVFIQCPRYLIRFVESNFQINNLFDSRIKLTDDQNAVHCYKPAAILLISRYSDTATVIKQEAGVYVEYNGNTYSQTTPLLNSKMADLFDTCGAILLFYHQFETVTDQSRMRIISQANVNGGQRIIIQDGERLFAITATQTNTKNS</sequence>
<dbReference type="GO" id="GO:0005634">
    <property type="term" value="C:nucleus"/>
    <property type="evidence" value="ECO:0007669"/>
    <property type="project" value="TreeGrafter"/>
</dbReference>
<feature type="region of interest" description="Disordered" evidence="13">
    <location>
        <begin position="967"/>
        <end position="989"/>
    </location>
</feature>
<comment type="catalytic activity">
    <reaction evidence="1">
        <text>Thiol-dependent hydrolysis of ester, thioester, amide, peptide and isopeptide bonds formed by the C-terminal Gly of ubiquitin (a 76-residue protein attached to proteins as an intracellular targeting signal).</text>
        <dbReference type="EC" id="3.4.19.12"/>
    </reaction>
</comment>
<feature type="compositionally biased region" description="Polar residues" evidence="13">
    <location>
        <begin position="980"/>
        <end position="989"/>
    </location>
</feature>
<dbReference type="Proteomes" id="UP000663865">
    <property type="component" value="Unassembled WGS sequence"/>
</dbReference>